<accession>A0ABY8RX23</accession>
<evidence type="ECO:0000256" key="1">
    <source>
        <dbReference type="SAM" id="Coils"/>
    </source>
</evidence>
<dbReference type="EMBL" id="CP058496">
    <property type="protein sequence ID" value="WHO15180.1"/>
    <property type="molecule type" value="Genomic_DNA"/>
</dbReference>
<dbReference type="Proteomes" id="UP000596039">
    <property type="component" value="Chromosome"/>
</dbReference>
<dbReference type="Gene3D" id="1.10.287.1490">
    <property type="match status" value="1"/>
</dbReference>
<proteinExistence type="predicted"/>
<name>A0ABY8RX23_MYCBV</name>
<keyword evidence="4" id="KW-1185">Reference proteome</keyword>
<feature type="region of interest" description="Disordered" evidence="2">
    <location>
        <begin position="257"/>
        <end position="278"/>
    </location>
</feature>
<keyword evidence="1" id="KW-0175">Coiled coil</keyword>
<protein>
    <submittedName>
        <fullName evidence="3">Uncharacterized protein</fullName>
    </submittedName>
</protein>
<reference evidence="3 4" key="1">
    <citation type="journal article" date="2020" name="Vet. Res.">
        <title>Phylogenomic analysis of Mycoplasma bovis from Belgian veal, dairy and beef herds.</title>
        <authorList>
            <person name="Bokma J."/>
            <person name="Vereecke N."/>
            <person name="De Bleecker K."/>
            <person name="Callens J."/>
            <person name="Ribbens S."/>
            <person name="Nauwynck H."/>
            <person name="Haesebrouck F."/>
            <person name="Theuns S."/>
            <person name="Boyen F."/>
            <person name="Pardon B."/>
        </authorList>
    </citation>
    <scope>NUCLEOTIDE SEQUENCE [LARGE SCALE GENOMIC DNA]</scope>
    <source>
        <strain evidence="3 4">Mb222</strain>
    </source>
</reference>
<gene>
    <name evidence="3" type="ORF">HYD69_04240</name>
</gene>
<dbReference type="RefSeq" id="WP_214479538.1">
    <property type="nucleotide sequence ID" value="NZ_CP058448.1"/>
</dbReference>
<evidence type="ECO:0000313" key="4">
    <source>
        <dbReference type="Proteomes" id="UP000596039"/>
    </source>
</evidence>
<sequence length="882" mass="100585">MARINHIDTRNYSEAFYVVKVVRENENGLLTKKEFYSRYFYGSIMQDNSVESDSSAIDEVQKLSIKMLKTSTFNITVGDLVVRNDKVYQIVNINFDLYNNQEQQLKANYISELSAQVDLSNHIKQVQSQPVQNGLNVVASRKYVDDKVDNVLADFNKWSSNSQNSYETLKSETLSTLEQYKNDFTIKVDTNVNYITKLNDEIIALDGKVDKNNANISNELSENKKELDSKIEQNKKEQETINSNFDTQIKRNKSELETKLSEKENSLRDEISKNKDELENSISIKEQNATEALNSAKSELNGLITTNKQSSDRSINELKRKDKELSTLSNQNKQDIVQLKQGTQTNSSSIQQANSSIAELKQTDENYQNRLDQLDAKDKEHDGSIATLRSELDTHHSKISNIEQQHNQEQGELEKKFAALESANSDQNSKISQLELSLSANSKADSEVLKKFNKLSSDYSAKNSQLNSLIQENKRKIGLLETNTSNIADYYEKTNALSSWKTQYETTIPKIPVIEKTVATINKKIPLVDKIVPLEKKVNSHQTWANRVNKIDEIETKVNQLSGFGDKLNEFDTKFSTIDPFINKVNSIDGIKSSLESKISENSRGITSLNEIKSKTQQLTSDVSSLKSQAETWNNANEKIDTLDTRYKKYALETHSNFVRDGDNRLQVQSLDLYPNNDNAVSLKLENEHGYASYISHKYNDYFAIKPFNKTLLETNTDANITGGTLKEYIDDKSTPRRIKTVRKHIGGNVWREDPKYEWPVTFNSTITIPNDKVLFLKLHLFGPSFFHSISEHVLIDVPDFESPSTLVTFPVVNKFRKFGTKQEADPSHYLSLGYGHFYKNALDKLQFTLLGIFTLYNAGYSSIGDFNKLEIDVYTLETVYE</sequence>
<evidence type="ECO:0000256" key="2">
    <source>
        <dbReference type="SAM" id="MobiDB-lite"/>
    </source>
</evidence>
<feature type="coiled-coil region" evidence="1">
    <location>
        <begin position="350"/>
        <end position="405"/>
    </location>
</feature>
<evidence type="ECO:0000313" key="3">
    <source>
        <dbReference type="EMBL" id="WHO15180.1"/>
    </source>
</evidence>
<organism evidence="3 4">
    <name type="scientific">Mycoplasmopsis bovis</name>
    <name type="common">Mycoplasma bovis</name>
    <dbReference type="NCBI Taxonomy" id="28903"/>
    <lineage>
        <taxon>Bacteria</taxon>
        <taxon>Bacillati</taxon>
        <taxon>Mycoplasmatota</taxon>
        <taxon>Mycoplasmoidales</taxon>
        <taxon>Metamycoplasmataceae</taxon>
        <taxon>Mycoplasmopsis</taxon>
    </lineage>
</organism>